<evidence type="ECO:0000313" key="3">
    <source>
        <dbReference type="EMBL" id="KAF2297714.1"/>
    </source>
</evidence>
<dbReference type="InterPro" id="IPR028909">
    <property type="entry name" value="bL21-like"/>
</dbReference>
<feature type="region of interest" description="Disordered" evidence="2">
    <location>
        <begin position="57"/>
        <end position="111"/>
    </location>
</feature>
<dbReference type="Proteomes" id="UP000467840">
    <property type="component" value="Chromosome 1"/>
</dbReference>
<comment type="caution">
    <text evidence="3">The sequence shown here is derived from an EMBL/GenBank/DDBJ whole genome shotgun (WGS) entry which is preliminary data.</text>
</comment>
<name>A0A6A6L9Q6_HEVBR</name>
<dbReference type="EMBL" id="JAAGAX010000011">
    <property type="protein sequence ID" value="KAF2297714.1"/>
    <property type="molecule type" value="Genomic_DNA"/>
</dbReference>
<reference evidence="3 4" key="1">
    <citation type="journal article" date="2020" name="Mol. Plant">
        <title>The Chromosome-Based Rubber Tree Genome Provides New Insights into Spurge Genome Evolution and Rubber Biosynthesis.</title>
        <authorList>
            <person name="Liu J."/>
            <person name="Shi C."/>
            <person name="Shi C.C."/>
            <person name="Li W."/>
            <person name="Zhang Q.J."/>
            <person name="Zhang Y."/>
            <person name="Li K."/>
            <person name="Lu H.F."/>
            <person name="Shi C."/>
            <person name="Zhu S.T."/>
            <person name="Xiao Z.Y."/>
            <person name="Nan H."/>
            <person name="Yue Y."/>
            <person name="Zhu X.G."/>
            <person name="Wu Y."/>
            <person name="Hong X.N."/>
            <person name="Fan G.Y."/>
            <person name="Tong Y."/>
            <person name="Zhang D."/>
            <person name="Mao C.L."/>
            <person name="Liu Y.L."/>
            <person name="Hao S.J."/>
            <person name="Liu W.Q."/>
            <person name="Lv M.Q."/>
            <person name="Zhang H.B."/>
            <person name="Liu Y."/>
            <person name="Hu-Tang G.R."/>
            <person name="Wang J.P."/>
            <person name="Wang J.H."/>
            <person name="Sun Y.H."/>
            <person name="Ni S.B."/>
            <person name="Chen W.B."/>
            <person name="Zhang X.C."/>
            <person name="Jiao Y.N."/>
            <person name="Eichler E.E."/>
            <person name="Li G.H."/>
            <person name="Liu X."/>
            <person name="Gao L.Z."/>
        </authorList>
    </citation>
    <scope>NUCLEOTIDE SEQUENCE [LARGE SCALE GENOMIC DNA]</scope>
    <source>
        <strain evidence="4">cv. GT1</strain>
        <tissue evidence="3">Leaf</tissue>
    </source>
</reference>
<evidence type="ECO:0000313" key="4">
    <source>
        <dbReference type="Proteomes" id="UP000467840"/>
    </source>
</evidence>
<dbReference type="PANTHER" id="PTHR21349:SF0">
    <property type="entry name" value="LARGE RIBOSOMAL SUBUNIT PROTEIN BL21M"/>
    <property type="match status" value="1"/>
</dbReference>
<dbReference type="GO" id="GO:0005840">
    <property type="term" value="C:ribosome"/>
    <property type="evidence" value="ECO:0007669"/>
    <property type="project" value="InterPro"/>
</dbReference>
<evidence type="ECO:0000256" key="2">
    <source>
        <dbReference type="SAM" id="MobiDB-lite"/>
    </source>
</evidence>
<dbReference type="AlphaFoldDB" id="A0A6A6L9Q6"/>
<protein>
    <recommendedName>
        <fullName evidence="1">Large ribosomal subunit protein bL21m</fullName>
    </recommendedName>
</protein>
<accession>A0A6A6L9Q6</accession>
<dbReference type="GO" id="GO:0003735">
    <property type="term" value="F:structural constituent of ribosome"/>
    <property type="evidence" value="ECO:0007669"/>
    <property type="project" value="TreeGrafter"/>
</dbReference>
<feature type="compositionally biased region" description="Acidic residues" evidence="2">
    <location>
        <begin position="80"/>
        <end position="96"/>
    </location>
</feature>
<gene>
    <name evidence="3" type="ORF">GH714_002406</name>
</gene>
<evidence type="ECO:0000256" key="1">
    <source>
        <dbReference type="ARBA" id="ARBA00044129"/>
    </source>
</evidence>
<organism evidence="3 4">
    <name type="scientific">Hevea brasiliensis</name>
    <name type="common">Para rubber tree</name>
    <name type="synonym">Siphonia brasiliensis</name>
    <dbReference type="NCBI Taxonomy" id="3981"/>
    <lineage>
        <taxon>Eukaryota</taxon>
        <taxon>Viridiplantae</taxon>
        <taxon>Streptophyta</taxon>
        <taxon>Embryophyta</taxon>
        <taxon>Tracheophyta</taxon>
        <taxon>Spermatophyta</taxon>
        <taxon>Magnoliopsida</taxon>
        <taxon>eudicotyledons</taxon>
        <taxon>Gunneridae</taxon>
        <taxon>Pentapetalae</taxon>
        <taxon>rosids</taxon>
        <taxon>fabids</taxon>
        <taxon>Malpighiales</taxon>
        <taxon>Euphorbiaceae</taxon>
        <taxon>Crotonoideae</taxon>
        <taxon>Micrandreae</taxon>
        <taxon>Hevea</taxon>
    </lineage>
</organism>
<keyword evidence="4" id="KW-1185">Reference proteome</keyword>
<dbReference type="PANTHER" id="PTHR21349">
    <property type="entry name" value="50S RIBOSOMAL PROTEIN L21"/>
    <property type="match status" value="1"/>
</dbReference>
<proteinExistence type="predicted"/>
<sequence length="204" mass="22777">MEQKRCFHTVIRETVALLSSNPATLHRPLKVPPSLPNQISAKALLISRSHLISSNADSTRCSSWPHHHPRHFSSNFRDESENDEEDEETVGEDSDGPEATSSDLRREYSADEKEEEAAAIGCKVIGPLQKSDRVFKPYEPVFAVVQIGSHQLKVSNGDCIFTERLKFCKINDKELTKLRITDIQGIAKPEMKVVEQQGKVAVAA</sequence>